<dbReference type="AlphaFoldDB" id="A0A1Y2E6Y8"/>
<evidence type="ECO:0000313" key="4">
    <source>
        <dbReference type="Proteomes" id="UP000193689"/>
    </source>
</evidence>
<keyword evidence="4" id="KW-1185">Reference proteome</keyword>
<dbReference type="GO" id="GO:0016491">
    <property type="term" value="F:oxidoreductase activity"/>
    <property type="evidence" value="ECO:0007669"/>
    <property type="project" value="UniProtKB-KW"/>
</dbReference>
<comment type="caution">
    <text evidence="3">The sequence shown here is derived from an EMBL/GenBank/DDBJ whole genome shotgun (WGS) entry which is preliminary data.</text>
</comment>
<sequence length="288" mass="31229">MEPFPFSFTKTRHREPYPFIDPKRPELSVAGKNIVITGGGTGIGKAVAIAFAQAGAKSVSILGRRLERLQTAAEAIKNAGSERTTVLYQSADLVRREQVDKAVQTIIDEVGEIDIFVSNAGSLQKLAPVVDYDPTLLMRDFELNVLSTLNALQVFAHRAAPDAVLLNMSTAMAHVSPSPGGVMAYATSKAANLKMVDYFAVENPGIHVVNVHPGVVQTEINPDVDMSQIAKDKPELAGQFCVWLASSEARFLKGKMVWVTWDVEELLARADEIKNSRLLTCGLDGVPL</sequence>
<dbReference type="SUPFAM" id="SSF51735">
    <property type="entry name" value="NAD(P)-binding Rossmann-fold domains"/>
    <property type="match status" value="1"/>
</dbReference>
<dbReference type="Gene3D" id="3.40.50.720">
    <property type="entry name" value="NAD(P)-binding Rossmann-like Domain"/>
    <property type="match status" value="1"/>
</dbReference>
<dbReference type="EMBL" id="MCFJ01000004">
    <property type="protein sequence ID" value="ORY67279.1"/>
    <property type="molecule type" value="Genomic_DNA"/>
</dbReference>
<protein>
    <recommendedName>
        <fullName evidence="5">NAD(P)-binding protein</fullName>
    </recommendedName>
</protein>
<reference evidence="3 4" key="1">
    <citation type="submission" date="2016-07" db="EMBL/GenBank/DDBJ databases">
        <title>Pervasive Adenine N6-methylation of Active Genes in Fungi.</title>
        <authorList>
            <consortium name="DOE Joint Genome Institute"/>
            <person name="Mondo S.J."/>
            <person name="Dannebaum R.O."/>
            <person name="Kuo R.C."/>
            <person name="Labutti K."/>
            <person name="Haridas S."/>
            <person name="Kuo A."/>
            <person name="Salamov A."/>
            <person name="Ahrendt S.R."/>
            <person name="Lipzen A."/>
            <person name="Sullivan W."/>
            <person name="Andreopoulos W.B."/>
            <person name="Clum A."/>
            <person name="Lindquist E."/>
            <person name="Daum C."/>
            <person name="Ramamoorthy G.K."/>
            <person name="Gryganskyi A."/>
            <person name="Culley D."/>
            <person name="Magnuson J.K."/>
            <person name="James T.Y."/>
            <person name="O'Malley M.A."/>
            <person name="Stajich J.E."/>
            <person name="Spatafora J.W."/>
            <person name="Visel A."/>
            <person name="Grigoriev I.V."/>
        </authorList>
    </citation>
    <scope>NUCLEOTIDE SEQUENCE [LARGE SCALE GENOMIC DNA]</scope>
    <source>
        <strain evidence="3 4">CBS 129021</strain>
    </source>
</reference>
<dbReference type="STRING" id="1141098.A0A1Y2E6Y8"/>
<dbReference type="InterPro" id="IPR036291">
    <property type="entry name" value="NAD(P)-bd_dom_sf"/>
</dbReference>
<evidence type="ECO:0000256" key="1">
    <source>
        <dbReference type="ARBA" id="ARBA00006484"/>
    </source>
</evidence>
<dbReference type="InterPro" id="IPR002347">
    <property type="entry name" value="SDR_fam"/>
</dbReference>
<organism evidence="3 4">
    <name type="scientific">Pseudomassariella vexata</name>
    <dbReference type="NCBI Taxonomy" id="1141098"/>
    <lineage>
        <taxon>Eukaryota</taxon>
        <taxon>Fungi</taxon>
        <taxon>Dikarya</taxon>
        <taxon>Ascomycota</taxon>
        <taxon>Pezizomycotina</taxon>
        <taxon>Sordariomycetes</taxon>
        <taxon>Xylariomycetidae</taxon>
        <taxon>Amphisphaeriales</taxon>
        <taxon>Pseudomassariaceae</taxon>
        <taxon>Pseudomassariella</taxon>
    </lineage>
</organism>
<accession>A0A1Y2E6Y8</accession>
<evidence type="ECO:0000313" key="3">
    <source>
        <dbReference type="EMBL" id="ORY67279.1"/>
    </source>
</evidence>
<dbReference type="PANTHER" id="PTHR42901">
    <property type="entry name" value="ALCOHOL DEHYDROGENASE"/>
    <property type="match status" value="1"/>
</dbReference>
<dbReference type="RefSeq" id="XP_040717903.1">
    <property type="nucleotide sequence ID" value="XM_040855620.1"/>
</dbReference>
<evidence type="ECO:0008006" key="5">
    <source>
        <dbReference type="Google" id="ProtNLM"/>
    </source>
</evidence>
<dbReference type="OrthoDB" id="1933717at2759"/>
<dbReference type="CDD" id="cd05233">
    <property type="entry name" value="SDR_c"/>
    <property type="match status" value="1"/>
</dbReference>
<gene>
    <name evidence="3" type="ORF">BCR38DRAFT_338486</name>
</gene>
<dbReference type="PANTHER" id="PTHR42901:SF1">
    <property type="entry name" value="ALCOHOL DEHYDROGENASE"/>
    <property type="match status" value="1"/>
</dbReference>
<evidence type="ECO:0000256" key="2">
    <source>
        <dbReference type="ARBA" id="ARBA00023002"/>
    </source>
</evidence>
<comment type="similarity">
    <text evidence="1">Belongs to the short-chain dehydrogenases/reductases (SDR) family.</text>
</comment>
<dbReference type="Proteomes" id="UP000193689">
    <property type="component" value="Unassembled WGS sequence"/>
</dbReference>
<dbReference type="GeneID" id="63771832"/>
<keyword evidence="2" id="KW-0560">Oxidoreductase</keyword>
<dbReference type="PRINTS" id="PR00081">
    <property type="entry name" value="GDHRDH"/>
</dbReference>
<dbReference type="InParanoid" id="A0A1Y2E6Y8"/>
<proteinExistence type="inferred from homology"/>
<dbReference type="Pfam" id="PF00106">
    <property type="entry name" value="adh_short"/>
    <property type="match status" value="1"/>
</dbReference>
<name>A0A1Y2E6Y8_9PEZI</name>